<protein>
    <recommendedName>
        <fullName evidence="3">Phage-related protein</fullName>
    </recommendedName>
</protein>
<gene>
    <name evidence="1" type="ORF">ACFQ33_10170</name>
</gene>
<dbReference type="RefSeq" id="WP_374838408.1">
    <property type="nucleotide sequence ID" value="NZ_JBHEEW010000007.1"/>
</dbReference>
<accession>A0ABW3YWK7</accession>
<evidence type="ECO:0000313" key="2">
    <source>
        <dbReference type="Proteomes" id="UP001597173"/>
    </source>
</evidence>
<comment type="caution">
    <text evidence="1">The sequence shown here is derived from an EMBL/GenBank/DDBJ whole genome shotgun (WGS) entry which is preliminary data.</text>
</comment>
<dbReference type="EMBL" id="JBHTNF010000005">
    <property type="protein sequence ID" value="MFD1328255.1"/>
    <property type="molecule type" value="Genomic_DNA"/>
</dbReference>
<sequence>MTDRPILFSAPMVRALLDGRKTQTRRALNPQPPDWATFCQQPSTLNIMHQWVPSGLWAWSEEEQTPPRALRRWPIDADGHHYWLRPKFATGDRLWVREAWRSQEHFDGQSPAEICAEFEAEYGAASCPAFYEADRKCDGHSVDLWQQSPPGRLRASMHMPRCASRLTLIVTNVRIERLQAISEEDAIAEGCTGCLGPNSDFPDEWDPSPREEYRDLWNEINGAGAWNANPWVVAYTFTVIQKNIDEVRR</sequence>
<evidence type="ECO:0008006" key="3">
    <source>
        <dbReference type="Google" id="ProtNLM"/>
    </source>
</evidence>
<reference evidence="2" key="1">
    <citation type="journal article" date="2019" name="Int. J. Syst. Evol. Microbiol.">
        <title>The Global Catalogue of Microorganisms (GCM) 10K type strain sequencing project: providing services to taxonomists for standard genome sequencing and annotation.</title>
        <authorList>
            <consortium name="The Broad Institute Genomics Platform"/>
            <consortium name="The Broad Institute Genome Sequencing Center for Infectious Disease"/>
            <person name="Wu L."/>
            <person name="Ma J."/>
        </authorList>
    </citation>
    <scope>NUCLEOTIDE SEQUENCE [LARGE SCALE GENOMIC DNA]</scope>
    <source>
        <strain evidence="2">CCUG 55609</strain>
    </source>
</reference>
<dbReference type="Proteomes" id="UP001597173">
    <property type="component" value="Unassembled WGS sequence"/>
</dbReference>
<name>A0ABW3YWK7_MYCRA</name>
<organism evidence="1 2">
    <name type="scientific">Mycoplana ramosa</name>
    <name type="common">Mycoplana bullata</name>
    <dbReference type="NCBI Taxonomy" id="40837"/>
    <lineage>
        <taxon>Bacteria</taxon>
        <taxon>Pseudomonadati</taxon>
        <taxon>Pseudomonadota</taxon>
        <taxon>Alphaproteobacteria</taxon>
        <taxon>Hyphomicrobiales</taxon>
        <taxon>Rhizobiaceae</taxon>
        <taxon>Mycoplana</taxon>
    </lineage>
</organism>
<evidence type="ECO:0000313" key="1">
    <source>
        <dbReference type="EMBL" id="MFD1328255.1"/>
    </source>
</evidence>
<proteinExistence type="predicted"/>
<keyword evidence="2" id="KW-1185">Reference proteome</keyword>